<gene>
    <name evidence="1" type="ORF">VP01_779g4</name>
</gene>
<evidence type="ECO:0000313" key="2">
    <source>
        <dbReference type="Proteomes" id="UP000037035"/>
    </source>
</evidence>
<reference evidence="1 2" key="1">
    <citation type="submission" date="2015-08" db="EMBL/GenBank/DDBJ databases">
        <title>Next Generation Sequencing and Analysis of the Genome of Puccinia sorghi L Schw, the Causal Agent of Maize Common Rust.</title>
        <authorList>
            <person name="Rochi L."/>
            <person name="Burguener G."/>
            <person name="Darino M."/>
            <person name="Turjanski A."/>
            <person name="Kreff E."/>
            <person name="Dieguez M.J."/>
            <person name="Sacco F."/>
        </authorList>
    </citation>
    <scope>NUCLEOTIDE SEQUENCE [LARGE SCALE GENOMIC DNA]</scope>
    <source>
        <strain evidence="1 2">RO10H11247</strain>
    </source>
</reference>
<evidence type="ECO:0000313" key="1">
    <source>
        <dbReference type="EMBL" id="KNZ45802.1"/>
    </source>
</evidence>
<name>A0A0L6UC20_9BASI</name>
<organism evidence="1 2">
    <name type="scientific">Puccinia sorghi</name>
    <dbReference type="NCBI Taxonomy" id="27349"/>
    <lineage>
        <taxon>Eukaryota</taxon>
        <taxon>Fungi</taxon>
        <taxon>Dikarya</taxon>
        <taxon>Basidiomycota</taxon>
        <taxon>Pucciniomycotina</taxon>
        <taxon>Pucciniomycetes</taxon>
        <taxon>Pucciniales</taxon>
        <taxon>Pucciniaceae</taxon>
        <taxon>Puccinia</taxon>
    </lineage>
</organism>
<protein>
    <submittedName>
        <fullName evidence="1">Uncharacterized protein</fullName>
    </submittedName>
</protein>
<comment type="caution">
    <text evidence="1">The sequence shown here is derived from an EMBL/GenBank/DDBJ whole genome shotgun (WGS) entry which is preliminary data.</text>
</comment>
<accession>A0A0L6UC20</accession>
<dbReference type="Proteomes" id="UP000037035">
    <property type="component" value="Unassembled WGS sequence"/>
</dbReference>
<proteinExistence type="predicted"/>
<keyword evidence="2" id="KW-1185">Reference proteome</keyword>
<dbReference type="AlphaFoldDB" id="A0A0L6UC20"/>
<dbReference type="VEuPathDB" id="FungiDB:VP01_779g4"/>
<sequence length="624" mass="70817">MKPVWILSYLIPPNIIKFKFDPRPPFVYCKLVLQPTRTSAATSSGLCIQKGGCVLNPQNLLHTPFTSTHTRLYPLNLAMEKEIIGISVQHFFVSLFMRIIMGPNINLTLIAAEAFNNTISIPLYSSMSRKVWRFTYPCMNPPSSTYFSILARDMGSSDRRKVRVYLWVAPQHLVDSPCPAAPQSGFLFFFTELRDRFRDATNESAYSRGSRWIRRYRKNEKSSARVSHPWCPMSYVSESRIYAHVELRLYLSQTQAGSIGNSRPGSPADSSQDRPLVCSYGCSGMRAELLHCHTWRGMILHFRFGELTLFPTDDISLIATYLCTIFTDRISKHQCSQNSSFRRPLESNNVNGNSNRAHDDAMPRGALAGIEHGFKARFTGGSILGLEPCIKQGYRLTRLRTNTLIINSIAIVLKSGVGQGYVFNTALFLLRLCTPFPVYFSKVRFAEIIIHGNGGIDASEIRIAHLSNHESSPGCQHCSGPFNILWVKNRESQLNANERKYLLMHKYLLKLESLRHREDISWKLGFESQDIPSRDICAFSSDVPSTHQSHFSRSDITLYVFSFFLAASFSYLNWMEGGLEPCVLPNYSLHTYIRLLKLAGITQVTSSTLNILLTFPIRKIEHFP</sequence>
<dbReference type="EMBL" id="LAVV01013271">
    <property type="protein sequence ID" value="KNZ45802.1"/>
    <property type="molecule type" value="Genomic_DNA"/>
</dbReference>